<name>A0A167UIV6_9AGAM</name>
<dbReference type="SUPFAM" id="SSF103473">
    <property type="entry name" value="MFS general substrate transporter"/>
    <property type="match status" value="1"/>
</dbReference>
<dbReference type="EMBL" id="KV417972">
    <property type="protein sequence ID" value="KZP03992.1"/>
    <property type="molecule type" value="Genomic_DNA"/>
</dbReference>
<evidence type="ECO:0000313" key="7">
    <source>
        <dbReference type="EMBL" id="KZP03992.1"/>
    </source>
</evidence>
<dbReference type="GO" id="GO:1990961">
    <property type="term" value="P:xenobiotic detoxification by transmembrane export across the plasma membrane"/>
    <property type="evidence" value="ECO:0007669"/>
    <property type="project" value="TreeGrafter"/>
</dbReference>
<evidence type="ECO:0000256" key="5">
    <source>
        <dbReference type="SAM" id="Phobius"/>
    </source>
</evidence>
<feature type="transmembrane region" description="Helical" evidence="5">
    <location>
        <begin position="341"/>
        <end position="366"/>
    </location>
</feature>
<feature type="transmembrane region" description="Helical" evidence="5">
    <location>
        <begin position="491"/>
        <end position="512"/>
    </location>
</feature>
<dbReference type="GO" id="GO:0005886">
    <property type="term" value="C:plasma membrane"/>
    <property type="evidence" value="ECO:0007669"/>
    <property type="project" value="TreeGrafter"/>
</dbReference>
<dbReference type="CDD" id="cd17323">
    <property type="entry name" value="MFS_Tpo1_MDR_like"/>
    <property type="match status" value="1"/>
</dbReference>
<feature type="transmembrane region" description="Helical" evidence="5">
    <location>
        <begin position="450"/>
        <end position="470"/>
    </location>
</feature>
<dbReference type="Gene3D" id="1.20.1250.20">
    <property type="entry name" value="MFS general substrate transporter like domains"/>
    <property type="match status" value="1"/>
</dbReference>
<evidence type="ECO:0000256" key="4">
    <source>
        <dbReference type="ARBA" id="ARBA00023136"/>
    </source>
</evidence>
<dbReference type="PROSITE" id="PS50850">
    <property type="entry name" value="MFS"/>
    <property type="match status" value="1"/>
</dbReference>
<accession>A0A167UIV6</accession>
<evidence type="ECO:0000256" key="3">
    <source>
        <dbReference type="ARBA" id="ARBA00022989"/>
    </source>
</evidence>
<feature type="transmembrane region" description="Helical" evidence="5">
    <location>
        <begin position="414"/>
        <end position="438"/>
    </location>
</feature>
<dbReference type="AlphaFoldDB" id="A0A167UIV6"/>
<dbReference type="InterPro" id="IPR036259">
    <property type="entry name" value="MFS_trans_sf"/>
</dbReference>
<dbReference type="GO" id="GO:0015244">
    <property type="term" value="F:fluconazole transmembrane transporter activity"/>
    <property type="evidence" value="ECO:0007669"/>
    <property type="project" value="TreeGrafter"/>
</dbReference>
<evidence type="ECO:0000313" key="8">
    <source>
        <dbReference type="Proteomes" id="UP000076532"/>
    </source>
</evidence>
<feature type="transmembrane region" description="Helical" evidence="5">
    <location>
        <begin position="272"/>
        <end position="293"/>
    </location>
</feature>
<feature type="domain" description="Major facilitator superfamily (MFS) profile" evidence="6">
    <location>
        <begin position="180"/>
        <end position="621"/>
    </location>
</feature>
<feature type="transmembrane region" description="Helical" evidence="5">
    <location>
        <begin position="518"/>
        <end position="539"/>
    </location>
</feature>
<reference evidence="7 8" key="1">
    <citation type="journal article" date="2016" name="Mol. Biol. Evol.">
        <title>Comparative Genomics of Early-Diverging Mushroom-Forming Fungi Provides Insights into the Origins of Lignocellulose Decay Capabilities.</title>
        <authorList>
            <person name="Nagy L.G."/>
            <person name="Riley R."/>
            <person name="Tritt A."/>
            <person name="Adam C."/>
            <person name="Daum C."/>
            <person name="Floudas D."/>
            <person name="Sun H."/>
            <person name="Yadav J.S."/>
            <person name="Pangilinan J."/>
            <person name="Larsson K.H."/>
            <person name="Matsuura K."/>
            <person name="Barry K."/>
            <person name="Labutti K."/>
            <person name="Kuo R."/>
            <person name="Ohm R.A."/>
            <person name="Bhattacharya S.S."/>
            <person name="Shirouzu T."/>
            <person name="Yoshinaga Y."/>
            <person name="Martin F.M."/>
            <person name="Grigoriev I.V."/>
            <person name="Hibbett D.S."/>
        </authorList>
    </citation>
    <scope>NUCLEOTIDE SEQUENCE [LARGE SCALE GENOMIC DNA]</scope>
    <source>
        <strain evidence="7 8">CBS 109695</strain>
    </source>
</reference>
<evidence type="ECO:0000259" key="6">
    <source>
        <dbReference type="PROSITE" id="PS50850"/>
    </source>
</evidence>
<feature type="transmembrane region" description="Helical" evidence="5">
    <location>
        <begin position="560"/>
        <end position="577"/>
    </location>
</feature>
<dbReference type="PANTHER" id="PTHR23502">
    <property type="entry name" value="MAJOR FACILITATOR SUPERFAMILY"/>
    <property type="match status" value="1"/>
</dbReference>
<sequence length="621" mass="68205">MKDILRDSVLGQFLNYISGGRMLPYSDQREDFVIPDHFQTNFISRSASHATTVGDTTPSDLKKIPSIDRSLSNLPLPTIPVYLQSALTSSVASTRTVVRDNAISATTNAVVDNTEGRFSKGPNSNLEEGNAFCEKVRDELANAQLHPDQVKEQPSNLVGWYGPQDQDNPRNWSLYKRSFVAFSISLLTFSVYVGSAIYTSSIPSLMAEFGISQTRATLGLTLYVLAYGIGPMFLAPLQDMAHIGRNPVYIGGLAAFLLFNTAIVEAKNSSTVLVFRFLTGFVGSPALATGGASMGDIFPPQAQPYVMGIWALGAVAGPILGPVIGGFAAQANGWKWPIYELMWISGFALIFLAILLPETLAANILLKRARRLRKLTGNSELRSQSEIDQAAISKKDFVYESLVQPFILAAEPALLFANVFIGLVCKFIFTFEAFPLVFNDIYHFNLGVGSLPFVAFVISGSFTYTFYVLYNRYHMEPRIARNPNLAPEARLEIGLMASIFIPISLFIFGWASRASVHWIVPVTAAALYQPGIFLTFQSIMMYISMSYPNHVASVLAGNDLFRSSMASAFPLFGRIFFERLGLGGGSSLLAGISIALIPVYFLLVKYGHCLREKSRYAHYEA</sequence>
<feature type="transmembrane region" description="Helical" evidence="5">
    <location>
        <begin position="218"/>
        <end position="236"/>
    </location>
</feature>
<dbReference type="InterPro" id="IPR011701">
    <property type="entry name" value="MFS"/>
</dbReference>
<feature type="transmembrane region" description="Helical" evidence="5">
    <location>
        <begin position="248"/>
        <end position="266"/>
    </location>
</feature>
<feature type="transmembrane region" description="Helical" evidence="5">
    <location>
        <begin position="305"/>
        <end position="329"/>
    </location>
</feature>
<keyword evidence="3 5" id="KW-1133">Transmembrane helix</keyword>
<keyword evidence="8" id="KW-1185">Reference proteome</keyword>
<proteinExistence type="predicted"/>
<protein>
    <submittedName>
        <fullName evidence="7">MFS general substrate transporter</fullName>
    </submittedName>
</protein>
<evidence type="ECO:0000256" key="2">
    <source>
        <dbReference type="ARBA" id="ARBA00022692"/>
    </source>
</evidence>
<dbReference type="OrthoDB" id="3357846at2759"/>
<keyword evidence="2 5" id="KW-0812">Transmembrane</keyword>
<organism evidence="7 8">
    <name type="scientific">Athelia psychrophila</name>
    <dbReference type="NCBI Taxonomy" id="1759441"/>
    <lineage>
        <taxon>Eukaryota</taxon>
        <taxon>Fungi</taxon>
        <taxon>Dikarya</taxon>
        <taxon>Basidiomycota</taxon>
        <taxon>Agaricomycotina</taxon>
        <taxon>Agaricomycetes</taxon>
        <taxon>Agaricomycetidae</taxon>
        <taxon>Atheliales</taxon>
        <taxon>Atheliaceae</taxon>
        <taxon>Athelia</taxon>
    </lineage>
</organism>
<dbReference type="Proteomes" id="UP000076532">
    <property type="component" value="Unassembled WGS sequence"/>
</dbReference>
<comment type="subcellular location">
    <subcellularLocation>
        <location evidence="1">Membrane</location>
        <topology evidence="1">Multi-pass membrane protein</topology>
    </subcellularLocation>
</comment>
<dbReference type="Pfam" id="PF07690">
    <property type="entry name" value="MFS_1"/>
    <property type="match status" value="1"/>
</dbReference>
<dbReference type="PANTHER" id="PTHR23502:SF23">
    <property type="entry name" value="FLUCONAZOLE RESISTANCE PROTEIN 1"/>
    <property type="match status" value="1"/>
</dbReference>
<evidence type="ECO:0000256" key="1">
    <source>
        <dbReference type="ARBA" id="ARBA00004141"/>
    </source>
</evidence>
<gene>
    <name evidence="7" type="ORF">FIBSPDRAFT_923438</name>
</gene>
<feature type="transmembrane region" description="Helical" evidence="5">
    <location>
        <begin position="179"/>
        <end position="198"/>
    </location>
</feature>
<dbReference type="STRING" id="436010.A0A167UIV6"/>
<keyword evidence="4 5" id="KW-0472">Membrane</keyword>
<dbReference type="InterPro" id="IPR020846">
    <property type="entry name" value="MFS_dom"/>
</dbReference>
<feature type="transmembrane region" description="Helical" evidence="5">
    <location>
        <begin position="583"/>
        <end position="603"/>
    </location>
</feature>